<feature type="compositionally biased region" description="Low complexity" evidence="4">
    <location>
        <begin position="202"/>
        <end position="220"/>
    </location>
</feature>
<dbReference type="AlphaFoldDB" id="A0A1Q8YFZ3"/>
<accession>A0A1Q8YFZ3</accession>
<dbReference type="GO" id="GO:0003677">
    <property type="term" value="F:DNA binding"/>
    <property type="evidence" value="ECO:0007669"/>
    <property type="project" value="InterPro"/>
</dbReference>
<feature type="region of interest" description="Disordered" evidence="4">
    <location>
        <begin position="180"/>
        <end position="220"/>
    </location>
</feature>
<evidence type="ECO:0000256" key="3">
    <source>
        <dbReference type="ARBA" id="ARBA00022679"/>
    </source>
</evidence>
<evidence type="ECO:0000313" key="7">
    <source>
        <dbReference type="Proteomes" id="UP000185911"/>
    </source>
</evidence>
<feature type="domain" description="DNA methylase N-4/N-6" evidence="5">
    <location>
        <begin position="449"/>
        <end position="776"/>
    </location>
</feature>
<comment type="similarity">
    <text evidence="1">Belongs to the N(4)/N(6)-methyltransferase family.</text>
</comment>
<protein>
    <submittedName>
        <fullName evidence="6">DNA methylase family protein</fullName>
    </submittedName>
</protein>
<dbReference type="RefSeq" id="WP_075586093.1">
    <property type="nucleotide sequence ID" value="NZ_MSYM01000011.1"/>
</dbReference>
<evidence type="ECO:0000313" key="6">
    <source>
        <dbReference type="EMBL" id="OLP06946.1"/>
    </source>
</evidence>
<comment type="caution">
    <text evidence="6">The sequence shown here is derived from an EMBL/GenBank/DDBJ whole genome shotgun (WGS) entry which is preliminary data.</text>
</comment>
<name>A0A1Q8YFZ3_9BURK</name>
<dbReference type="InterPro" id="IPR002941">
    <property type="entry name" value="DNA_methylase_N4/N6"/>
</dbReference>
<dbReference type="PROSITE" id="PS00092">
    <property type="entry name" value="N6_MTASE"/>
    <property type="match status" value="1"/>
</dbReference>
<evidence type="ECO:0000256" key="1">
    <source>
        <dbReference type="ARBA" id="ARBA00006594"/>
    </source>
</evidence>
<gene>
    <name evidence="6" type="ORF">BLL52_1692</name>
</gene>
<dbReference type="SUPFAM" id="SSF53335">
    <property type="entry name" value="S-adenosyl-L-methionine-dependent methyltransferases"/>
    <property type="match status" value="1"/>
</dbReference>
<dbReference type="STRING" id="81479.RA876_02895"/>
<dbReference type="GO" id="GO:0008170">
    <property type="term" value="F:N-methyltransferase activity"/>
    <property type="evidence" value="ECO:0007669"/>
    <property type="project" value="InterPro"/>
</dbReference>
<keyword evidence="7" id="KW-1185">Reference proteome</keyword>
<dbReference type="GO" id="GO:0032259">
    <property type="term" value="P:methylation"/>
    <property type="evidence" value="ECO:0007669"/>
    <property type="project" value="UniProtKB-KW"/>
</dbReference>
<sequence>MLKQDILKLDAADLDFGIYRVLNYRRALVLAYLEDALPSRIAQWSAELALVGGQALAHSESANCYYHLHTFFNRYWDEGDFIPRARRGGSAAYAVPYNGQDTHFHWATKGSHYIKSGELFSRFAYKDGPGDVRFSLERADTEKDNAKGSTKHFFPATFKAVAGGFELQWQWRAPTDPEARRYKNKITSRSKDEGYDANSSESNDATGADADADTSADFSTEGNTLQDRVLNAWLEGVDFKAAQAPKALDPDMLARNARRFVRKNTSDFFVHPQLGDFLRGELEVYLKHEFVQVWDAQDVDLPRLRAKFKLVRQIALDLITFLNQIETFQAILFEKRKFVLQADYLVQCSWLLREAGAAGQKLVDEACANAALVKEWAGWVGDKTKQPSGKRLLAAYPHLPLHTQHFAPAFKARVLACFDDIEAALAGELVHADNYAALRTLEPAYRERVKCIYIDPPYNTDASPIDYKNGFRESSWLSLMDRRVHCAMGILHQTGVLCIAIDDAENAALRLQLEHDYPETVLGTVAVRANPSGRPTKAGFSVSHEYVHFVGRSAEATVGKMNPTEDQVARFSELDADGAFEWRNLRREGSNSDRSARRALHYPLYVSDTKVRIPTLTWDDEMQEWVVSDSPLETEVTTWPIDDKGNEKTWRWSHEKVRDCMKEIEVRKDRSGKNYVYYKRRPNEEGVVAVTTWFDAKYSATEHGTALLKKMFGKPPFSYPKSIHAVQDSIYVGGANRSDSITLDFFAGSATTGHAVINLNREDGGARKFLLVEQGEYFDTVTLPRIAKVMTSPEWKDGAPKDSVQHTAADKMDKAGAMLEAVGEHWSRRTLPLVRVLRLERYEDSLNALDLEENRPLAQLEQAQAAMNLVANDAGEHLLRYWLVDSVSGDGTTAANAHAVRLSTSELTHPFDYQLTLHEPTGERVVAVDMLETARLLLGLVPKRQIELLDAHGQRHQLMHAAMAAELVLEQSRSGTGTPLAAKPVLLWLRTADDERTAEAAQAEYEWLQGQVQRVWGLGLSDFGNIFHNRSAFWPAGVRATSLDGLLAQRMMARARGTSHG</sequence>
<keyword evidence="2 6" id="KW-0489">Methyltransferase</keyword>
<dbReference type="InterPro" id="IPR029063">
    <property type="entry name" value="SAM-dependent_MTases_sf"/>
</dbReference>
<dbReference type="Pfam" id="PF01555">
    <property type="entry name" value="N6_N4_Mtase"/>
    <property type="match status" value="1"/>
</dbReference>
<dbReference type="InterPro" id="IPR002052">
    <property type="entry name" value="DNA_methylase_N6_adenine_CS"/>
</dbReference>
<organism evidence="6 7">
    <name type="scientific">Rhodoferax antarcticus ANT.BR</name>
    <dbReference type="NCBI Taxonomy" id="1111071"/>
    <lineage>
        <taxon>Bacteria</taxon>
        <taxon>Pseudomonadati</taxon>
        <taxon>Pseudomonadota</taxon>
        <taxon>Betaproteobacteria</taxon>
        <taxon>Burkholderiales</taxon>
        <taxon>Comamonadaceae</taxon>
        <taxon>Rhodoferax</taxon>
    </lineage>
</organism>
<dbReference type="EMBL" id="MSYM01000011">
    <property type="protein sequence ID" value="OLP06946.1"/>
    <property type="molecule type" value="Genomic_DNA"/>
</dbReference>
<reference evidence="6 7" key="1">
    <citation type="submission" date="2017-01" db="EMBL/GenBank/DDBJ databases">
        <title>Genome sequence of Rhodoferax antarcticus ANT.BR, a psychrophilic purple nonsulfur bacterium from an Antarctic microbial mat.</title>
        <authorList>
            <person name="Baker J."/>
            <person name="Riester C."/>
            <person name="Skinner B."/>
            <person name="Newell A."/>
            <person name="Swingley W."/>
            <person name="Madigan M."/>
            <person name="Jung D."/>
            <person name="Asao M."/>
            <person name="Chen M."/>
            <person name="Loughlin P."/>
            <person name="Pan H."/>
            <person name="Lin S."/>
            <person name="Li N."/>
            <person name="Shaw J."/>
            <person name="Prado M."/>
            <person name="Sherman C."/>
            <person name="Li X."/>
            <person name="Tang J."/>
            <person name="Blankenship R."/>
            <person name="Zhao T."/>
            <person name="Touchman J."/>
            <person name="Sattley M."/>
        </authorList>
    </citation>
    <scope>NUCLEOTIDE SEQUENCE [LARGE SCALE GENOMIC DNA]</scope>
    <source>
        <strain evidence="6 7">ANT.BR</strain>
    </source>
</reference>
<keyword evidence="3" id="KW-0808">Transferase</keyword>
<evidence type="ECO:0000259" key="5">
    <source>
        <dbReference type="Pfam" id="PF01555"/>
    </source>
</evidence>
<proteinExistence type="inferred from homology"/>
<evidence type="ECO:0000256" key="2">
    <source>
        <dbReference type="ARBA" id="ARBA00022603"/>
    </source>
</evidence>
<evidence type="ECO:0000256" key="4">
    <source>
        <dbReference type="SAM" id="MobiDB-lite"/>
    </source>
</evidence>
<dbReference type="Proteomes" id="UP000185911">
    <property type="component" value="Unassembled WGS sequence"/>
</dbReference>
<dbReference type="Gene3D" id="3.40.50.150">
    <property type="entry name" value="Vaccinia Virus protein VP39"/>
    <property type="match status" value="1"/>
</dbReference>